<evidence type="ECO:0000313" key="4">
    <source>
        <dbReference type="Proteomes" id="UP000274504"/>
    </source>
</evidence>
<proteinExistence type="predicted"/>
<evidence type="ECO:0000313" key="3">
    <source>
        <dbReference type="EMBL" id="VDL18919.1"/>
    </source>
</evidence>
<evidence type="ECO:0000256" key="1">
    <source>
        <dbReference type="SAM" id="MobiDB-lite"/>
    </source>
</evidence>
<feature type="compositionally biased region" description="Polar residues" evidence="1">
    <location>
        <begin position="183"/>
        <end position="199"/>
    </location>
</feature>
<name>A0A0R3SAQ5_HYMDI</name>
<feature type="compositionally biased region" description="Low complexity" evidence="1">
    <location>
        <begin position="398"/>
        <end position="411"/>
    </location>
</feature>
<gene>
    <name evidence="3" type="ORF">HDID_LOCUS1458</name>
</gene>
<organism evidence="5">
    <name type="scientific">Hymenolepis diminuta</name>
    <name type="common">Rat tapeworm</name>
    <dbReference type="NCBI Taxonomy" id="6216"/>
    <lineage>
        <taxon>Eukaryota</taxon>
        <taxon>Metazoa</taxon>
        <taxon>Spiralia</taxon>
        <taxon>Lophotrochozoa</taxon>
        <taxon>Platyhelminthes</taxon>
        <taxon>Cestoda</taxon>
        <taxon>Eucestoda</taxon>
        <taxon>Cyclophyllidea</taxon>
        <taxon>Hymenolepididae</taxon>
        <taxon>Hymenolepis</taxon>
    </lineage>
</organism>
<feature type="compositionally biased region" description="Polar residues" evidence="1">
    <location>
        <begin position="516"/>
        <end position="527"/>
    </location>
</feature>
<dbReference type="PANTHER" id="PTHR13663">
    <property type="entry name" value="SIMILAR TO RIKEN CDNA 6430548M08"/>
    <property type="match status" value="1"/>
</dbReference>
<dbReference type="WBParaSite" id="HDID_0000145701-mRNA-1">
    <property type="protein sequence ID" value="HDID_0000145701-mRNA-1"/>
    <property type="gene ID" value="HDID_0000145701"/>
</dbReference>
<sequence>MNFGNFFRNISVDKQNANSGGGGGLLGAPGRLFESINAKTESIVSDFSQKVDIGGKIDTLKKYSNIDKIGQTVLGTTFQSRPTDEGGHDKSQTVPDQIKRDSVSQPQSTQSFQSMQFGDVMTKIQAQAAQNMEKFPSNTPFEQTSTQQIPQQEYKNEKIDAWPMSSIQSQTASTVSEKPATQPKYQDYSNQFNPPSDTPSYEYHPTRGYSFQSQQSQDRNIFTNQQSQEEFTTDNFKKSIDKNDFKSREMSSKDSFFLEKNSFSKKDDWKAAPVKESSFGSHVEQKDTPPTWLSQSKDSFSPDVEPFKKSIVEQPSLSKDQTAWPSQKANSYSVESGSLSRNDSQPLASESIKEENRHENPFNKGMSFDTFSGKKESSFKRQNTTPGSKPPRPPPPRSRSGSQSFQSSESVSLEEDPVKSSASMVPREKPAVFEENKEPEMLVKKKSFESQSSNEEIGYLTRLQCQEIVSAVDDMIAGAINETSDFIPPKHDSFKKNSSISRDYWDDSVSKEPAYHQTQNYEKNSYYVTEPDDSTNRDCESGNTMPSDYRLSYEEEKNEGKYPYEQEKRDRERNRTSPNMDDYYTKYDDQQRKNFEEEEEEETYPSISKEVEFQETTTQTEDQLKLFMMEYVKILVTGDESQLDAKNEAFKEHVMTPKGRELFSKAIELEGACSGGLLDERGLRAVLSRVVFVLTECQKTEDFVPAKRLLTTSLVYHITDPSKAGEKVFLFSYIKSQPIWHSLRFWNACFFQSVQETRAKMIDQMKSDMEIEQALIGQIKSYFNTMQVFNLHATMRQEFLRKQGDLFNLSPGNQAITALYV</sequence>
<dbReference type="Pfam" id="PF12335">
    <property type="entry name" value="SBF2"/>
    <property type="match status" value="1"/>
</dbReference>
<dbReference type="AlphaFoldDB" id="A0A0R3SAQ5"/>
<feature type="compositionally biased region" description="Polar residues" evidence="1">
    <location>
        <begin position="209"/>
        <end position="234"/>
    </location>
</feature>
<dbReference type="EMBL" id="UYSG01000270">
    <property type="protein sequence ID" value="VDL18919.1"/>
    <property type="molecule type" value="Genomic_DNA"/>
</dbReference>
<feature type="compositionally biased region" description="Polar residues" evidence="1">
    <location>
        <begin position="103"/>
        <end position="116"/>
    </location>
</feature>
<reference evidence="5" key="1">
    <citation type="submission" date="2017-02" db="UniProtKB">
        <authorList>
            <consortium name="WormBaseParasite"/>
        </authorList>
    </citation>
    <scope>IDENTIFICATION</scope>
</reference>
<reference evidence="3 4" key="2">
    <citation type="submission" date="2018-11" db="EMBL/GenBank/DDBJ databases">
        <authorList>
            <consortium name="Pathogen Informatics"/>
        </authorList>
    </citation>
    <scope>NUCLEOTIDE SEQUENCE [LARGE SCALE GENOMIC DNA]</scope>
</reference>
<feature type="compositionally biased region" description="Basic and acidic residues" evidence="1">
    <location>
        <begin position="551"/>
        <end position="575"/>
    </location>
</feature>
<feature type="compositionally biased region" description="Basic and acidic residues" evidence="1">
    <location>
        <begin position="426"/>
        <end position="448"/>
    </location>
</feature>
<feature type="region of interest" description="Disordered" evidence="1">
    <location>
        <begin position="514"/>
        <end position="587"/>
    </location>
</feature>
<feature type="domain" description="SBF1/SBF2" evidence="2">
    <location>
        <begin position="686"/>
        <end position="775"/>
    </location>
</feature>
<feature type="compositionally biased region" description="Polar residues" evidence="1">
    <location>
        <begin position="167"/>
        <end position="176"/>
    </location>
</feature>
<evidence type="ECO:0000259" key="2">
    <source>
        <dbReference type="Pfam" id="PF12335"/>
    </source>
</evidence>
<feature type="compositionally biased region" description="Basic and acidic residues" evidence="1">
    <location>
        <begin position="82"/>
        <end position="102"/>
    </location>
</feature>
<evidence type="ECO:0000313" key="5">
    <source>
        <dbReference type="WBParaSite" id="HDID_0000145701-mRNA-1"/>
    </source>
</evidence>
<dbReference type="STRING" id="6216.A0A0R3SAQ5"/>
<feature type="compositionally biased region" description="Polar residues" evidence="1">
    <location>
        <begin position="313"/>
        <end position="348"/>
    </location>
</feature>
<feature type="region of interest" description="Disordered" evidence="1">
    <location>
        <begin position="77"/>
        <end position="116"/>
    </location>
</feature>
<dbReference type="Proteomes" id="UP000274504">
    <property type="component" value="Unassembled WGS sequence"/>
</dbReference>
<feature type="compositionally biased region" description="Basic and acidic residues" evidence="1">
    <location>
        <begin position="351"/>
        <end position="361"/>
    </location>
</feature>
<feature type="compositionally biased region" description="Pro residues" evidence="1">
    <location>
        <begin position="388"/>
        <end position="397"/>
    </location>
</feature>
<dbReference type="PANTHER" id="PTHR13663:SF2">
    <property type="entry name" value="SIMILAR TO RIKEN CDNA 6430548M08"/>
    <property type="match status" value="1"/>
</dbReference>
<dbReference type="OrthoDB" id="6268344at2759"/>
<protein>
    <submittedName>
        <fullName evidence="5">SBF2 domain-containing protein</fullName>
    </submittedName>
</protein>
<feature type="compositionally biased region" description="Basic and acidic residues" evidence="1">
    <location>
        <begin position="235"/>
        <end position="252"/>
    </location>
</feature>
<accession>A0A0R3SAQ5</accession>
<feature type="region of interest" description="Disordered" evidence="1">
    <location>
        <begin position="267"/>
        <end position="455"/>
    </location>
</feature>
<dbReference type="InterPro" id="IPR039872">
    <property type="entry name" value="KIAA0513"/>
</dbReference>
<feature type="region of interest" description="Disordered" evidence="1">
    <location>
        <begin position="167"/>
        <end position="252"/>
    </location>
</feature>
<dbReference type="InterPro" id="IPR022096">
    <property type="entry name" value="SBF1/SBF2"/>
</dbReference>